<protein>
    <submittedName>
        <fullName evidence="1">Uncharacterized protein</fullName>
    </submittedName>
</protein>
<organism evidence="1 2">
    <name type="scientific">Campylobacter hyointestinalis subsp. hyointestinalis</name>
    <dbReference type="NCBI Taxonomy" id="91352"/>
    <lineage>
        <taxon>Bacteria</taxon>
        <taxon>Pseudomonadati</taxon>
        <taxon>Campylobacterota</taxon>
        <taxon>Epsilonproteobacteria</taxon>
        <taxon>Campylobacterales</taxon>
        <taxon>Campylobacteraceae</taxon>
        <taxon>Campylobacter</taxon>
    </lineage>
</organism>
<dbReference type="Proteomes" id="UP000052245">
    <property type="component" value="Unassembled WGS sequence"/>
</dbReference>
<dbReference type="EMBL" id="FAVC01000001">
    <property type="protein sequence ID" value="CUU74114.1"/>
    <property type="molecule type" value="Genomic_DNA"/>
</dbReference>
<dbReference type="SUPFAM" id="SSF47413">
    <property type="entry name" value="lambda repressor-like DNA-binding domains"/>
    <property type="match status" value="1"/>
</dbReference>
<dbReference type="InterPro" id="IPR010982">
    <property type="entry name" value="Lambda_DNA-bd_dom_sf"/>
</dbReference>
<evidence type="ECO:0000313" key="2">
    <source>
        <dbReference type="Proteomes" id="UP000052245"/>
    </source>
</evidence>
<dbReference type="Pfam" id="PF13412">
    <property type="entry name" value="HTH_24"/>
    <property type="match status" value="1"/>
</dbReference>
<sequence length="42" mass="4638">MSEDENIVKRVCRELGITQRELAEIIGNSEATIHSAIAKAKI</sequence>
<dbReference type="Gene3D" id="1.10.260.40">
    <property type="entry name" value="lambda repressor-like DNA-binding domains"/>
    <property type="match status" value="1"/>
</dbReference>
<dbReference type="AlphaFoldDB" id="A0A9W5APN8"/>
<gene>
    <name evidence="1" type="ORF">ERS739223_00434</name>
</gene>
<dbReference type="GO" id="GO:0003677">
    <property type="term" value="F:DNA binding"/>
    <property type="evidence" value="ECO:0007669"/>
    <property type="project" value="InterPro"/>
</dbReference>
<name>A0A9W5APN8_CAMHY</name>
<comment type="caution">
    <text evidence="1">The sequence shown here is derived from an EMBL/GenBank/DDBJ whole genome shotgun (WGS) entry which is preliminary data.</text>
</comment>
<dbReference type="RefSeq" id="WP_152332941.1">
    <property type="nucleotide sequence ID" value="NZ_FAUY01000002.1"/>
</dbReference>
<proteinExistence type="predicted"/>
<accession>A0A9W5APN8</accession>
<evidence type="ECO:0000313" key="1">
    <source>
        <dbReference type="EMBL" id="CUU74114.1"/>
    </source>
</evidence>
<reference evidence="1 2" key="1">
    <citation type="submission" date="2015-11" db="EMBL/GenBank/DDBJ databases">
        <authorList>
            <consortium name="Pathogen Informatics"/>
        </authorList>
    </citation>
    <scope>NUCLEOTIDE SEQUENCE [LARGE SCALE GENOMIC DNA]</scope>
    <source>
        <strain evidence="1 2">007A-0283</strain>
    </source>
</reference>